<name>A0ABM4CEV4_HYDVU</name>
<evidence type="ECO:0000256" key="4">
    <source>
        <dbReference type="ARBA" id="ARBA00022475"/>
    </source>
</evidence>
<dbReference type="InterPro" id="IPR038050">
    <property type="entry name" value="Neuro_actylchol_rec"/>
</dbReference>
<dbReference type="GeneID" id="105846133"/>
<dbReference type="InterPro" id="IPR006029">
    <property type="entry name" value="Neurotrans-gated_channel_TM"/>
</dbReference>
<feature type="transmembrane region" description="Helical" evidence="11">
    <location>
        <begin position="327"/>
        <end position="347"/>
    </location>
</feature>
<dbReference type="Gene3D" id="2.70.170.10">
    <property type="entry name" value="Neurotransmitter-gated ion-channel ligand-binding domain"/>
    <property type="match status" value="1"/>
</dbReference>
<evidence type="ECO:0000313" key="14">
    <source>
        <dbReference type="Proteomes" id="UP001652625"/>
    </source>
</evidence>
<dbReference type="RefSeq" id="XP_065660214.1">
    <property type="nucleotide sequence ID" value="XM_065804142.1"/>
</dbReference>
<keyword evidence="5 11" id="KW-0812">Transmembrane</keyword>
<sequence length="496" mass="58073">MMDNYILIELIITSLHILKASNVKINNENATWLHKQQIKNESNDEIKGTLPEVALQIAMKNYNKVAKPKGVVQVELDIRILSFDNLDESSMKYNMDFYFAQHWYDERLEIFPEIPDCSVNIVGKSAEDFWMPDTVFVNSKATNFHFVTVENRFTTVNLSNGMILHHARITATASCRMDFKNYPFDEQTCYLAIESYGYDQSYIVYKWYLNDDNSTNEKYIAVHDKEMANYDVTNAFKSYEKTPHHDSSFSSATAKFTFRRRREYFILQIYLPCAVIVAVTWVSFWIIPTAIPARCGILVTSLLTLITMLSITNASMPKVGYIKALDLYLFASLIFVFLALIEYIIVLNTSHKKKRKSTYKEGNLFIGSQLKSDYKFSVDFSKNIREKADLINDFIDYSKDATLLYQQLHTKKISQNERPEKIHIKCESQKLLNEKLKIKFKNRNSTFFLENEIVEVEIAPKDENISLSAIDYFARVFFPVLFISFNVFYWWFYYRN</sequence>
<keyword evidence="14" id="KW-1185">Reference proteome</keyword>
<evidence type="ECO:0000313" key="15">
    <source>
        <dbReference type="RefSeq" id="XP_065660214.1"/>
    </source>
</evidence>
<comment type="similarity">
    <text evidence="11">Belongs to the ligand-gated ion channel (TC 1.A.9) family.</text>
</comment>
<dbReference type="InterPro" id="IPR018000">
    <property type="entry name" value="Neurotransmitter_ion_chnl_CS"/>
</dbReference>
<dbReference type="PROSITE" id="PS00236">
    <property type="entry name" value="NEUROTR_ION_CHANNEL"/>
    <property type="match status" value="1"/>
</dbReference>
<dbReference type="InterPro" id="IPR006028">
    <property type="entry name" value="GABAA/Glycine_rcpt"/>
</dbReference>
<keyword evidence="4" id="KW-1003">Cell membrane</keyword>
<dbReference type="SUPFAM" id="SSF63712">
    <property type="entry name" value="Nicotinic receptor ligand binding domain-like"/>
    <property type="match status" value="1"/>
</dbReference>
<keyword evidence="15" id="KW-0675">Receptor</keyword>
<dbReference type="Pfam" id="PF02932">
    <property type="entry name" value="Neur_chan_memb"/>
    <property type="match status" value="1"/>
</dbReference>
<organism evidence="14 15">
    <name type="scientific">Hydra vulgaris</name>
    <name type="common">Hydra</name>
    <name type="synonym">Hydra attenuata</name>
    <dbReference type="NCBI Taxonomy" id="6087"/>
    <lineage>
        <taxon>Eukaryota</taxon>
        <taxon>Metazoa</taxon>
        <taxon>Cnidaria</taxon>
        <taxon>Hydrozoa</taxon>
        <taxon>Hydroidolina</taxon>
        <taxon>Anthoathecata</taxon>
        <taxon>Aplanulata</taxon>
        <taxon>Hydridae</taxon>
        <taxon>Hydra</taxon>
    </lineage>
</organism>
<keyword evidence="9 11" id="KW-0472">Membrane</keyword>
<evidence type="ECO:0000256" key="3">
    <source>
        <dbReference type="ARBA" id="ARBA00022448"/>
    </source>
</evidence>
<feature type="domain" description="Neurotransmitter-gated ion-channel transmembrane" evidence="13">
    <location>
        <begin position="269"/>
        <end position="490"/>
    </location>
</feature>
<evidence type="ECO:0000256" key="10">
    <source>
        <dbReference type="ARBA" id="ARBA00023303"/>
    </source>
</evidence>
<dbReference type="SUPFAM" id="SSF90112">
    <property type="entry name" value="Neurotransmitter-gated ion-channel transmembrane pore"/>
    <property type="match status" value="1"/>
</dbReference>
<dbReference type="InterPro" id="IPR006201">
    <property type="entry name" value="Neur_channel"/>
</dbReference>
<feature type="domain" description="Neurotransmitter-gated ion-channel ligand-binding" evidence="12">
    <location>
        <begin position="58"/>
        <end position="261"/>
    </location>
</feature>
<evidence type="ECO:0000256" key="1">
    <source>
        <dbReference type="ARBA" id="ARBA00004141"/>
    </source>
</evidence>
<evidence type="ECO:0000256" key="6">
    <source>
        <dbReference type="ARBA" id="ARBA00022729"/>
    </source>
</evidence>
<feature type="transmembrane region" description="Helical" evidence="11">
    <location>
        <begin position="472"/>
        <end position="492"/>
    </location>
</feature>
<evidence type="ECO:0000256" key="11">
    <source>
        <dbReference type="RuleBase" id="RU000687"/>
    </source>
</evidence>
<feature type="transmembrane region" description="Helical" evidence="11">
    <location>
        <begin position="265"/>
        <end position="288"/>
    </location>
</feature>
<accession>A0ABM4CEV4</accession>
<keyword evidence="7 11" id="KW-1133">Transmembrane helix</keyword>
<dbReference type="PRINTS" id="PR00252">
    <property type="entry name" value="NRIONCHANNEL"/>
</dbReference>
<evidence type="ECO:0000256" key="8">
    <source>
        <dbReference type="ARBA" id="ARBA00023065"/>
    </source>
</evidence>
<dbReference type="CDD" id="cd19049">
    <property type="entry name" value="LGIC_TM_anion"/>
    <property type="match status" value="1"/>
</dbReference>
<evidence type="ECO:0000256" key="2">
    <source>
        <dbReference type="ARBA" id="ARBA00004236"/>
    </source>
</evidence>
<evidence type="ECO:0000259" key="13">
    <source>
        <dbReference type="Pfam" id="PF02932"/>
    </source>
</evidence>
<keyword evidence="8 11" id="KW-0406">Ion transport</keyword>
<evidence type="ECO:0000256" key="7">
    <source>
        <dbReference type="ARBA" id="ARBA00022989"/>
    </source>
</evidence>
<comment type="subcellular location">
    <subcellularLocation>
        <location evidence="2">Cell membrane</location>
    </subcellularLocation>
    <subcellularLocation>
        <location evidence="1">Membrane</location>
        <topology evidence="1">Multi-pass membrane protein</topology>
    </subcellularLocation>
</comment>
<evidence type="ECO:0000259" key="12">
    <source>
        <dbReference type="Pfam" id="PF02931"/>
    </source>
</evidence>
<proteinExistence type="inferred from homology"/>
<evidence type="ECO:0000256" key="9">
    <source>
        <dbReference type="ARBA" id="ARBA00023136"/>
    </source>
</evidence>
<dbReference type="Pfam" id="PF02931">
    <property type="entry name" value="Neur_chan_LBD"/>
    <property type="match status" value="1"/>
</dbReference>
<keyword evidence="6" id="KW-0732">Signal</keyword>
<dbReference type="CDD" id="cd18990">
    <property type="entry name" value="LGIC_ECD_GABAAR"/>
    <property type="match status" value="1"/>
</dbReference>
<gene>
    <name evidence="15" type="primary">LOC105846133</name>
</gene>
<dbReference type="NCBIfam" id="TIGR00860">
    <property type="entry name" value="LIC"/>
    <property type="match status" value="1"/>
</dbReference>
<dbReference type="Gene3D" id="1.20.58.390">
    <property type="entry name" value="Neurotransmitter-gated ion-channel transmembrane domain"/>
    <property type="match status" value="1"/>
</dbReference>
<dbReference type="InterPro" id="IPR036734">
    <property type="entry name" value="Neur_chan_lig-bd_sf"/>
</dbReference>
<protein>
    <submittedName>
        <fullName evidence="15">Gamma-aminobutyric acid receptor subunit rho-3 isoform X3</fullName>
    </submittedName>
</protein>
<feature type="transmembrane region" description="Helical" evidence="11">
    <location>
        <begin position="295"/>
        <end position="315"/>
    </location>
</feature>
<dbReference type="InterPro" id="IPR036719">
    <property type="entry name" value="Neuro-gated_channel_TM_sf"/>
</dbReference>
<keyword evidence="10 11" id="KW-0407">Ion channel</keyword>
<dbReference type="PRINTS" id="PR00253">
    <property type="entry name" value="GABAARECEPTR"/>
</dbReference>
<dbReference type="Proteomes" id="UP001652625">
    <property type="component" value="Chromosome 08"/>
</dbReference>
<evidence type="ECO:0000256" key="5">
    <source>
        <dbReference type="ARBA" id="ARBA00022692"/>
    </source>
</evidence>
<dbReference type="InterPro" id="IPR006202">
    <property type="entry name" value="Neur_chan_lig-bd"/>
</dbReference>
<dbReference type="PANTHER" id="PTHR18945">
    <property type="entry name" value="NEUROTRANSMITTER GATED ION CHANNEL"/>
    <property type="match status" value="1"/>
</dbReference>
<keyword evidence="3 11" id="KW-0813">Transport</keyword>
<reference evidence="15" key="1">
    <citation type="submission" date="2025-08" db="UniProtKB">
        <authorList>
            <consortium name="RefSeq"/>
        </authorList>
    </citation>
    <scope>IDENTIFICATION</scope>
</reference>